<feature type="domain" description="Histidine kinase" evidence="8">
    <location>
        <begin position="455"/>
        <end position="645"/>
    </location>
</feature>
<dbReference type="PROSITE" id="PS50109">
    <property type="entry name" value="HIS_KIN"/>
    <property type="match status" value="2"/>
</dbReference>
<name>A0A2S0JX34_LYSSH</name>
<dbReference type="GO" id="GO:0016020">
    <property type="term" value="C:membrane"/>
    <property type="evidence" value="ECO:0007669"/>
    <property type="project" value="InterPro"/>
</dbReference>
<evidence type="ECO:0000256" key="7">
    <source>
        <dbReference type="SAM" id="Phobius"/>
    </source>
</evidence>
<feature type="transmembrane region" description="Helical" evidence="7">
    <location>
        <begin position="227"/>
        <end position="245"/>
    </location>
</feature>
<feature type="transmembrane region" description="Helical" evidence="7">
    <location>
        <begin position="318"/>
        <end position="337"/>
    </location>
</feature>
<keyword evidence="2" id="KW-0547">Nucleotide-binding</keyword>
<dbReference type="EMBL" id="CP019980">
    <property type="protein sequence ID" value="AVK95702.1"/>
    <property type="molecule type" value="Genomic_DNA"/>
</dbReference>
<keyword evidence="6" id="KW-0597">Phosphoprotein</keyword>
<dbReference type="InterPro" id="IPR036890">
    <property type="entry name" value="HATPase_C_sf"/>
</dbReference>
<dbReference type="InterPro" id="IPR050640">
    <property type="entry name" value="Bact_2-comp_sensor_kinase"/>
</dbReference>
<dbReference type="SMART" id="SM00387">
    <property type="entry name" value="HATPase_c"/>
    <property type="match status" value="2"/>
</dbReference>
<sequence>MIILKKGNYTYSVSNLRVGSCKMYMRWKFMIKKGISWILILLAITMLAGLTFNDQDTSNTDLQAKDGILDLTGISKNEKVVALSGEWKFVGNEYVKPTDILQNAKVEIVPGPWKENVQYGTYQLQVTLPAHFDKLGIRVRNIWSAHRLFINGEEFASYGTLGTQKEGAVPSNPVYEIYFKPKTKSLTITLQVADFYNARHGVIFPIDLGDAETIAHDVVKDVNLEKTTIIILFIFSIFHFSLYLLRTKDRAFFYSALYFFTLALLVSTRGERTLIREYPAISFEWYFRLQDFITYINAVTLFFFFVYTVETLVKRRTAITLAMPLILYGVGTLLFPARSLSFLQYFFFGYINVLALIIIGRLVHLLITKSTKIPRNELMILSASMFSLLIFSISGTVDQLFFSGKNVLNRGGLLFFILGMNVFLAMRLINRTTEAEVFSERLEKATIGKDSFLEVTTKELEQPLYHALNVTKSLSAHRTLIEHQLLEQQLERLLYLVNDLKDFTRIRFQDFHIEVHPVNVQMIFQHVVKMHERTMEKANIRFYTHADSQLLIQADEQRISQIVYRVVETAIAHAVNGEVVLTIMHLDADVRIVVEGTGPDVIKQIAADETGQSIGKAIIEQMGGSYSVDILHNGIRFLITLPFGGYEKKQHNKTDYVLPLPLPTLNDNLPNLLIVEDDVIHAEVLRSLLQNHYAISLAHSAEEALYTIQHKKPDYLLIDEVMPVMDGLVLTKQIRTQYSYIDLPIIMLVANEYPTNISLVLESGANDYIRKPASKESLLARLSAISLTKEAMTNAIEHEMNFLQAQIKPHFLYNALSSIISFCYTDGERAGHLLTMLSTYLRYIFDSGKEGHRATLEKELEIIQAYVEVEQARFGSRLSVVIEIDESIDTAKVEVPSLLIQPLVENAIRHGIFEKEGNGCVIVKIEKEENFLVVQIIDDGVGMTAEQVAALTMGKNISSNGIGFTNVLRRVKELPKASLMIQSKLDEGTTMILKQPLKEHANVENYYGRR</sequence>
<dbReference type="PANTHER" id="PTHR34220">
    <property type="entry name" value="SENSOR HISTIDINE KINASE YPDA"/>
    <property type="match status" value="1"/>
</dbReference>
<dbReference type="SUPFAM" id="SSF52172">
    <property type="entry name" value="CheY-like"/>
    <property type="match status" value="1"/>
</dbReference>
<dbReference type="Pfam" id="PF00072">
    <property type="entry name" value="Response_reg"/>
    <property type="match status" value="1"/>
</dbReference>
<evidence type="ECO:0000256" key="1">
    <source>
        <dbReference type="ARBA" id="ARBA00022679"/>
    </source>
</evidence>
<keyword evidence="7" id="KW-1133">Transmembrane helix</keyword>
<dbReference type="Gene3D" id="3.30.565.10">
    <property type="entry name" value="Histidine kinase-like ATPase, C-terminal domain"/>
    <property type="match status" value="2"/>
</dbReference>
<feature type="transmembrane region" description="Helical" evidence="7">
    <location>
        <begin position="252"/>
        <end position="270"/>
    </location>
</feature>
<keyword evidence="1" id="KW-0808">Transferase</keyword>
<reference evidence="10 11" key="1">
    <citation type="submission" date="2017-03" db="EMBL/GenBank/DDBJ databases">
        <title>The whole genome sequencing and assembly of Lysinibacillus sphaericus DSM 28T strain.</title>
        <authorList>
            <person name="Lee Y.-J."/>
            <person name="Yi H."/>
            <person name="Bahn Y.-S."/>
            <person name="Kim J.F."/>
            <person name="Lee D.-W."/>
        </authorList>
    </citation>
    <scope>NUCLEOTIDE SEQUENCE [LARGE SCALE GENOMIC DNA]</scope>
    <source>
        <strain evidence="10 11">DSM 28</strain>
    </source>
</reference>
<dbReference type="Gene3D" id="3.40.50.2300">
    <property type="match status" value="1"/>
</dbReference>
<dbReference type="InterPro" id="IPR011006">
    <property type="entry name" value="CheY-like_superfamily"/>
</dbReference>
<proteinExistence type="predicted"/>
<gene>
    <name evidence="10" type="ORF">LS41612_05170</name>
</gene>
<evidence type="ECO:0000313" key="10">
    <source>
        <dbReference type="EMBL" id="AVK95702.1"/>
    </source>
</evidence>
<dbReference type="GO" id="GO:0005524">
    <property type="term" value="F:ATP binding"/>
    <property type="evidence" value="ECO:0007669"/>
    <property type="project" value="UniProtKB-KW"/>
</dbReference>
<dbReference type="GO" id="GO:0000155">
    <property type="term" value="F:phosphorelay sensor kinase activity"/>
    <property type="evidence" value="ECO:0007669"/>
    <property type="project" value="InterPro"/>
</dbReference>
<evidence type="ECO:0000259" key="8">
    <source>
        <dbReference type="PROSITE" id="PS50109"/>
    </source>
</evidence>
<evidence type="ECO:0000313" key="11">
    <source>
        <dbReference type="Proteomes" id="UP000238825"/>
    </source>
</evidence>
<dbReference type="Pfam" id="PF02518">
    <property type="entry name" value="HATPase_c"/>
    <property type="match status" value="1"/>
</dbReference>
<dbReference type="SUPFAM" id="SSF55874">
    <property type="entry name" value="ATPase domain of HSP90 chaperone/DNA topoisomerase II/histidine kinase"/>
    <property type="match status" value="2"/>
</dbReference>
<keyword evidence="3" id="KW-0418">Kinase</keyword>
<dbReference type="Pfam" id="PF06580">
    <property type="entry name" value="His_kinase"/>
    <property type="match status" value="1"/>
</dbReference>
<evidence type="ECO:0000256" key="5">
    <source>
        <dbReference type="ARBA" id="ARBA00023012"/>
    </source>
</evidence>
<evidence type="ECO:0000256" key="2">
    <source>
        <dbReference type="ARBA" id="ARBA00022741"/>
    </source>
</evidence>
<dbReference type="InterPro" id="IPR003594">
    <property type="entry name" value="HATPase_dom"/>
</dbReference>
<evidence type="ECO:0000256" key="3">
    <source>
        <dbReference type="ARBA" id="ARBA00022777"/>
    </source>
</evidence>
<dbReference type="PROSITE" id="PS50110">
    <property type="entry name" value="RESPONSE_REGULATORY"/>
    <property type="match status" value="1"/>
</dbReference>
<feature type="modified residue" description="4-aspartylphosphate" evidence="6">
    <location>
        <position position="719"/>
    </location>
</feature>
<evidence type="ECO:0000256" key="6">
    <source>
        <dbReference type="PROSITE-ProRule" id="PRU00169"/>
    </source>
</evidence>
<dbReference type="InterPro" id="IPR005467">
    <property type="entry name" value="His_kinase_dom"/>
</dbReference>
<keyword evidence="7" id="KW-0472">Membrane</keyword>
<dbReference type="PANTHER" id="PTHR34220:SF7">
    <property type="entry name" value="SENSOR HISTIDINE KINASE YPDA"/>
    <property type="match status" value="1"/>
</dbReference>
<feature type="domain" description="Response regulatory" evidence="9">
    <location>
        <begin position="671"/>
        <end position="786"/>
    </location>
</feature>
<dbReference type="InterPro" id="IPR001789">
    <property type="entry name" value="Sig_transdc_resp-reg_receiver"/>
</dbReference>
<feature type="transmembrane region" description="Helical" evidence="7">
    <location>
        <begin position="34"/>
        <end position="52"/>
    </location>
</feature>
<evidence type="ECO:0000259" key="9">
    <source>
        <dbReference type="PROSITE" id="PS50110"/>
    </source>
</evidence>
<dbReference type="Proteomes" id="UP000238825">
    <property type="component" value="Chromosome"/>
</dbReference>
<dbReference type="AlphaFoldDB" id="A0A2S0JX34"/>
<keyword evidence="7" id="KW-0812">Transmembrane</keyword>
<dbReference type="SMART" id="SM00448">
    <property type="entry name" value="REC"/>
    <property type="match status" value="1"/>
</dbReference>
<feature type="transmembrane region" description="Helical" evidence="7">
    <location>
        <begin position="343"/>
        <end position="366"/>
    </location>
</feature>
<dbReference type="CDD" id="cd00156">
    <property type="entry name" value="REC"/>
    <property type="match status" value="1"/>
</dbReference>
<evidence type="ECO:0008006" key="12">
    <source>
        <dbReference type="Google" id="ProtNLM"/>
    </source>
</evidence>
<keyword evidence="5" id="KW-0902">Two-component regulatory system</keyword>
<feature type="transmembrane region" description="Helical" evidence="7">
    <location>
        <begin position="378"/>
        <end position="395"/>
    </location>
</feature>
<feature type="domain" description="Histidine kinase" evidence="8">
    <location>
        <begin position="899"/>
        <end position="999"/>
    </location>
</feature>
<feature type="transmembrane region" description="Helical" evidence="7">
    <location>
        <begin position="292"/>
        <end position="309"/>
    </location>
</feature>
<protein>
    <recommendedName>
        <fullName evidence="12">Histidine kinase</fullName>
    </recommendedName>
</protein>
<accession>A0A2S0JX34</accession>
<organism evidence="10 11">
    <name type="scientific">Lysinibacillus sphaericus</name>
    <name type="common">Bacillus sphaericus</name>
    <dbReference type="NCBI Taxonomy" id="1421"/>
    <lineage>
        <taxon>Bacteria</taxon>
        <taxon>Bacillati</taxon>
        <taxon>Bacillota</taxon>
        <taxon>Bacilli</taxon>
        <taxon>Bacillales</taxon>
        <taxon>Bacillaceae</taxon>
        <taxon>Lysinibacillus</taxon>
    </lineage>
</organism>
<keyword evidence="4" id="KW-0067">ATP-binding</keyword>
<dbReference type="InterPro" id="IPR010559">
    <property type="entry name" value="Sig_transdc_His_kin_internal"/>
</dbReference>
<evidence type="ECO:0000256" key="4">
    <source>
        <dbReference type="ARBA" id="ARBA00022840"/>
    </source>
</evidence>